<dbReference type="GO" id="GO:0005886">
    <property type="term" value="C:plasma membrane"/>
    <property type="evidence" value="ECO:0007669"/>
    <property type="project" value="UniProtKB-SubCell"/>
</dbReference>
<evidence type="ECO:0000256" key="4">
    <source>
        <dbReference type="ARBA" id="ARBA00022475"/>
    </source>
</evidence>
<feature type="transmembrane region" description="Helical" evidence="8">
    <location>
        <begin position="59"/>
        <end position="83"/>
    </location>
</feature>
<comment type="similarity">
    <text evidence="2">Belongs to the auxin efflux carrier (TC 2.A.69) family.</text>
</comment>
<evidence type="ECO:0000256" key="3">
    <source>
        <dbReference type="ARBA" id="ARBA00022448"/>
    </source>
</evidence>
<dbReference type="RefSeq" id="WP_144451202.1">
    <property type="nucleotide sequence ID" value="NZ_VLKZ01000008.1"/>
</dbReference>
<gene>
    <name evidence="9" type="ORF">IQ10_02964</name>
</gene>
<dbReference type="Pfam" id="PF03547">
    <property type="entry name" value="Mem_trans"/>
    <property type="match status" value="1"/>
</dbReference>
<feature type="transmembrane region" description="Helical" evidence="8">
    <location>
        <begin position="191"/>
        <end position="211"/>
    </location>
</feature>
<feature type="transmembrane region" description="Helical" evidence="8">
    <location>
        <begin position="6"/>
        <end position="23"/>
    </location>
</feature>
<evidence type="ECO:0000313" key="9">
    <source>
        <dbReference type="EMBL" id="TWI54739.1"/>
    </source>
</evidence>
<evidence type="ECO:0000313" key="10">
    <source>
        <dbReference type="Proteomes" id="UP000315711"/>
    </source>
</evidence>
<keyword evidence="6 8" id="KW-1133">Transmembrane helix</keyword>
<name>A0A562QDG0_9BACI</name>
<accession>A0A562QDG0</accession>
<dbReference type="InterPro" id="IPR004776">
    <property type="entry name" value="Mem_transp_PIN-like"/>
</dbReference>
<feature type="transmembrane region" description="Helical" evidence="8">
    <location>
        <begin position="123"/>
        <end position="145"/>
    </location>
</feature>
<dbReference type="InterPro" id="IPR038770">
    <property type="entry name" value="Na+/solute_symporter_sf"/>
</dbReference>
<feature type="transmembrane region" description="Helical" evidence="8">
    <location>
        <begin position="279"/>
        <end position="301"/>
    </location>
</feature>
<keyword evidence="10" id="KW-1185">Reference proteome</keyword>
<dbReference type="PANTHER" id="PTHR36838">
    <property type="entry name" value="AUXIN EFFLUX CARRIER FAMILY PROTEIN"/>
    <property type="match status" value="1"/>
</dbReference>
<organism evidence="9 10">
    <name type="scientific">Halalkalibacter nanhaiisediminis</name>
    <dbReference type="NCBI Taxonomy" id="688079"/>
    <lineage>
        <taxon>Bacteria</taxon>
        <taxon>Bacillati</taxon>
        <taxon>Bacillota</taxon>
        <taxon>Bacilli</taxon>
        <taxon>Bacillales</taxon>
        <taxon>Bacillaceae</taxon>
        <taxon>Halalkalibacter</taxon>
    </lineage>
</organism>
<evidence type="ECO:0008006" key="11">
    <source>
        <dbReference type="Google" id="ProtNLM"/>
    </source>
</evidence>
<evidence type="ECO:0000256" key="7">
    <source>
        <dbReference type="ARBA" id="ARBA00023136"/>
    </source>
</evidence>
<dbReference type="AlphaFoldDB" id="A0A562QDG0"/>
<dbReference type="PANTHER" id="PTHR36838:SF1">
    <property type="entry name" value="SLR1864 PROTEIN"/>
    <property type="match status" value="1"/>
</dbReference>
<sequence length="306" mass="34522">MELLMIFINIIVPIFVIVAIGALMHRTFHLDLNTLAKLNIYYLVPGLIFVRLYETEFTWQLFLDVFLFFIFLTVFLYFVSSFFSRLFHFNKSMRISFSHSALFYNSGNYGVPVNDLVFRQDPYAMSIQVIVLTFQNLLVYSYGVFTLQAASLGKLKAFITYLKLPITYAMLTAIILNVFNIKLPSFLYTPTSYIADALIGIALLTLGAQVVQLKFSKNLFTVYLSVFVRLILSPALAYVAILILQVDGVAAQAMFISSAMPSSVNSAIIAQEYKNEPEFAAQTVLASTVFSMVTVTVVIYLSKVLF</sequence>
<dbReference type="GO" id="GO:0055085">
    <property type="term" value="P:transmembrane transport"/>
    <property type="evidence" value="ECO:0007669"/>
    <property type="project" value="InterPro"/>
</dbReference>
<dbReference type="Proteomes" id="UP000315711">
    <property type="component" value="Unassembled WGS sequence"/>
</dbReference>
<feature type="transmembrane region" description="Helical" evidence="8">
    <location>
        <begin position="157"/>
        <end position="179"/>
    </location>
</feature>
<keyword evidence="4" id="KW-1003">Cell membrane</keyword>
<feature type="transmembrane region" description="Helical" evidence="8">
    <location>
        <begin position="223"/>
        <end position="244"/>
    </location>
</feature>
<evidence type="ECO:0000256" key="8">
    <source>
        <dbReference type="SAM" id="Phobius"/>
    </source>
</evidence>
<dbReference type="Gene3D" id="1.20.1530.20">
    <property type="match status" value="1"/>
</dbReference>
<comment type="subcellular location">
    <subcellularLocation>
        <location evidence="1">Cell membrane</location>
        <topology evidence="1">Multi-pass membrane protein</topology>
    </subcellularLocation>
</comment>
<comment type="caution">
    <text evidence="9">The sequence shown here is derived from an EMBL/GenBank/DDBJ whole genome shotgun (WGS) entry which is preliminary data.</text>
</comment>
<keyword evidence="7 8" id="KW-0472">Membrane</keyword>
<protein>
    <recommendedName>
        <fullName evidence="11">Permease</fullName>
    </recommendedName>
</protein>
<evidence type="ECO:0000256" key="1">
    <source>
        <dbReference type="ARBA" id="ARBA00004651"/>
    </source>
</evidence>
<evidence type="ECO:0000256" key="5">
    <source>
        <dbReference type="ARBA" id="ARBA00022692"/>
    </source>
</evidence>
<keyword evidence="5 8" id="KW-0812">Transmembrane</keyword>
<keyword evidence="3" id="KW-0813">Transport</keyword>
<evidence type="ECO:0000256" key="2">
    <source>
        <dbReference type="ARBA" id="ARBA00010145"/>
    </source>
</evidence>
<proteinExistence type="inferred from homology"/>
<dbReference type="OrthoDB" id="527159at2"/>
<reference evidence="9 10" key="1">
    <citation type="journal article" date="2015" name="Stand. Genomic Sci.">
        <title>Genomic Encyclopedia of Bacterial and Archaeal Type Strains, Phase III: the genomes of soil and plant-associated and newly described type strains.</title>
        <authorList>
            <person name="Whitman W.B."/>
            <person name="Woyke T."/>
            <person name="Klenk H.P."/>
            <person name="Zhou Y."/>
            <person name="Lilburn T.G."/>
            <person name="Beck B.J."/>
            <person name="De Vos P."/>
            <person name="Vandamme P."/>
            <person name="Eisen J.A."/>
            <person name="Garrity G."/>
            <person name="Hugenholtz P."/>
            <person name="Kyrpides N.C."/>
        </authorList>
    </citation>
    <scope>NUCLEOTIDE SEQUENCE [LARGE SCALE GENOMIC DNA]</scope>
    <source>
        <strain evidence="9 10">CGMCC 1.10116</strain>
    </source>
</reference>
<dbReference type="EMBL" id="VLKZ01000008">
    <property type="protein sequence ID" value="TWI54739.1"/>
    <property type="molecule type" value="Genomic_DNA"/>
</dbReference>
<feature type="transmembrane region" description="Helical" evidence="8">
    <location>
        <begin position="35"/>
        <end position="53"/>
    </location>
</feature>
<evidence type="ECO:0000256" key="6">
    <source>
        <dbReference type="ARBA" id="ARBA00022989"/>
    </source>
</evidence>